<dbReference type="RefSeq" id="WP_136336532.1">
    <property type="nucleotide sequence ID" value="NZ_QXMP01000006.1"/>
</dbReference>
<protein>
    <submittedName>
        <fullName evidence="1">Uncharacterized protein</fullName>
    </submittedName>
</protein>
<comment type="caution">
    <text evidence="1">The sequence shown here is derived from an EMBL/GenBank/DDBJ whole genome shotgun (WGS) entry which is preliminary data.</text>
</comment>
<name>A0A4S3LZ75_9FLAO</name>
<evidence type="ECO:0000313" key="2">
    <source>
        <dbReference type="Proteomes" id="UP000305939"/>
    </source>
</evidence>
<reference evidence="1 2" key="1">
    <citation type="submission" date="2019-04" db="EMBL/GenBank/DDBJ databases">
        <title>Draft genome sequence of Robertkochia marina CC-AMO-30D.</title>
        <authorList>
            <person name="Hameed A."/>
            <person name="Lin S.-Y."/>
            <person name="Shahina M."/>
            <person name="Lai W.-A."/>
            <person name="Young C.-C."/>
        </authorList>
    </citation>
    <scope>NUCLEOTIDE SEQUENCE [LARGE SCALE GENOMIC DNA]</scope>
    <source>
        <strain evidence="1 2">CC-AMO-30D</strain>
    </source>
</reference>
<proteinExistence type="predicted"/>
<gene>
    <name evidence="1" type="ORF">E7Z59_11685</name>
</gene>
<evidence type="ECO:0000313" key="1">
    <source>
        <dbReference type="EMBL" id="THD66461.1"/>
    </source>
</evidence>
<accession>A0A4S3LZ75</accession>
<sequence length="341" mass="37098">MKTLQFILSALTLVCLLSCTNDLSESILEENTINIESKNSSMDLLGSNPGMAYEISRLRKSMGGINTISDAFNAGYQNLVTSDFNPSGYFNGMGYHLLNPAFVDGTFDAANPEALMIFCDGKGNYEVVGVEYIVVGISPLDCPDGEDCAPEGFPGASDVWSWNEVFNVWTLHAWVKWNNPDGFFNAMNPEIGPEESCGIPPLLAEINSLNKSLEGIITKEDAEEAGWNIPLTPYIPGMGYHLGNGAYLGDGEFNVNEPEALLLACNEEGDYVVVGAEYIVDMANMEKPNKPPQGYTGDADHWEIVGGNLWTLHAWIRIPNSEGFFNPTNSQIPNTDPCGGI</sequence>
<organism evidence="1 2">
    <name type="scientific">Robertkochia marina</name>
    <dbReference type="NCBI Taxonomy" id="1227945"/>
    <lineage>
        <taxon>Bacteria</taxon>
        <taxon>Pseudomonadati</taxon>
        <taxon>Bacteroidota</taxon>
        <taxon>Flavobacteriia</taxon>
        <taxon>Flavobacteriales</taxon>
        <taxon>Flavobacteriaceae</taxon>
        <taxon>Robertkochia</taxon>
    </lineage>
</organism>
<dbReference type="EMBL" id="SSMC01000003">
    <property type="protein sequence ID" value="THD66461.1"/>
    <property type="molecule type" value="Genomic_DNA"/>
</dbReference>
<dbReference type="OrthoDB" id="2449873at2"/>
<dbReference type="Proteomes" id="UP000305939">
    <property type="component" value="Unassembled WGS sequence"/>
</dbReference>
<dbReference type="AlphaFoldDB" id="A0A4S3LZ75"/>
<keyword evidence="2" id="KW-1185">Reference proteome</keyword>